<reference evidence="3 4" key="1">
    <citation type="submission" date="2013-02" db="EMBL/GenBank/DDBJ databases">
        <title>Genome sequence of Candida maltosa Xu316, a potential industrial strain for xylitol and ethanol production.</title>
        <authorList>
            <person name="Yu J."/>
            <person name="Wang Q."/>
            <person name="Geng X."/>
            <person name="Bao W."/>
            <person name="He P."/>
            <person name="Cai J."/>
        </authorList>
    </citation>
    <scope>NUCLEOTIDE SEQUENCE [LARGE SCALE GENOMIC DNA]</scope>
    <source>
        <strain evidence="4">Xu316</strain>
    </source>
</reference>
<feature type="transmembrane region" description="Helical" evidence="2">
    <location>
        <begin position="44"/>
        <end position="64"/>
    </location>
</feature>
<sequence>MPQRKSKSASFYIDIEKSPNLGDDDKQQKHLQQHQQQNKQPRKLMIISIFSIFSLGVLLLFLNYCTGINLNLDKSSLLSSSSTNHNTELFILQQELINEDINNGDLRSPISDEKKEPEEEKQNEDPFIDGDDGTEKEDPEEETTVEEEQQQQEQEADFEKVKESLDEIFSISPLIILSLNNRVEKLHKIIMNLNIDPEPKIINLSKHPNYINIVKYLQNINKSDDEDNIPKVFLSGSPIGSDDEIIEMYENDELVDYLKAKGQGLISI</sequence>
<feature type="region of interest" description="Disordered" evidence="1">
    <location>
        <begin position="1"/>
        <end position="38"/>
    </location>
</feature>
<keyword evidence="2" id="KW-1133">Transmembrane helix</keyword>
<feature type="region of interest" description="Disordered" evidence="1">
    <location>
        <begin position="102"/>
        <end position="159"/>
    </location>
</feature>
<name>M3JV47_CANMX</name>
<dbReference type="eggNOG" id="ENOG502T187">
    <property type="taxonomic scope" value="Eukaryota"/>
</dbReference>
<comment type="caution">
    <text evidence="3">The sequence shown here is derived from an EMBL/GenBank/DDBJ whole genome shotgun (WGS) entry which is preliminary data.</text>
</comment>
<evidence type="ECO:0000313" key="4">
    <source>
        <dbReference type="Proteomes" id="UP000011777"/>
    </source>
</evidence>
<dbReference type="Proteomes" id="UP000011777">
    <property type="component" value="Unassembled WGS sequence"/>
</dbReference>
<dbReference type="HOGENOM" id="CLU_933824_0_0_1"/>
<dbReference type="STRING" id="1245528.M3JV47"/>
<protein>
    <submittedName>
        <fullName evidence="3">Uncharacterized protein</fullName>
    </submittedName>
</protein>
<accession>M3JV47</accession>
<keyword evidence="2" id="KW-0812">Transmembrane</keyword>
<feature type="compositionally biased region" description="Basic and acidic residues" evidence="1">
    <location>
        <begin position="110"/>
        <end position="124"/>
    </location>
</feature>
<evidence type="ECO:0000313" key="3">
    <source>
        <dbReference type="EMBL" id="EMG46259.1"/>
    </source>
</evidence>
<organism evidence="3 4">
    <name type="scientific">Candida maltosa (strain Xu316)</name>
    <name type="common">Yeast</name>
    <dbReference type="NCBI Taxonomy" id="1245528"/>
    <lineage>
        <taxon>Eukaryota</taxon>
        <taxon>Fungi</taxon>
        <taxon>Dikarya</taxon>
        <taxon>Ascomycota</taxon>
        <taxon>Saccharomycotina</taxon>
        <taxon>Pichiomycetes</taxon>
        <taxon>Debaryomycetaceae</taxon>
        <taxon>Candida/Lodderomyces clade</taxon>
        <taxon>Candida</taxon>
    </lineage>
</organism>
<dbReference type="InterPro" id="IPR036249">
    <property type="entry name" value="Thioredoxin-like_sf"/>
</dbReference>
<feature type="compositionally biased region" description="Acidic residues" evidence="1">
    <location>
        <begin position="125"/>
        <end position="156"/>
    </location>
</feature>
<dbReference type="SUPFAM" id="SSF52833">
    <property type="entry name" value="Thioredoxin-like"/>
    <property type="match status" value="1"/>
</dbReference>
<keyword evidence="4" id="KW-1185">Reference proteome</keyword>
<dbReference type="EMBL" id="AOGT01002066">
    <property type="protein sequence ID" value="EMG46259.1"/>
    <property type="molecule type" value="Genomic_DNA"/>
</dbReference>
<dbReference type="OMA" id="ANYNAVE"/>
<dbReference type="Gene3D" id="3.40.30.10">
    <property type="entry name" value="Glutaredoxin"/>
    <property type="match status" value="1"/>
</dbReference>
<dbReference type="OrthoDB" id="4026741at2759"/>
<gene>
    <name evidence="3" type="ORF">G210_3503</name>
</gene>
<dbReference type="PROSITE" id="PS51354">
    <property type="entry name" value="GLUTAREDOXIN_2"/>
    <property type="match status" value="1"/>
</dbReference>
<keyword evidence="2" id="KW-0472">Membrane</keyword>
<proteinExistence type="predicted"/>
<evidence type="ECO:0000256" key="1">
    <source>
        <dbReference type="SAM" id="MobiDB-lite"/>
    </source>
</evidence>
<evidence type="ECO:0000256" key="2">
    <source>
        <dbReference type="SAM" id="Phobius"/>
    </source>
</evidence>
<dbReference type="AlphaFoldDB" id="M3JV47"/>